<dbReference type="Proteomes" id="UP001159387">
    <property type="component" value="Unassembled WGS sequence"/>
</dbReference>
<dbReference type="EMBL" id="JANQDH010000115">
    <property type="protein sequence ID" value="MDH6061999.1"/>
    <property type="molecule type" value="Genomic_DNA"/>
</dbReference>
<comment type="caution">
    <text evidence="1">The sequence shown here is derived from an EMBL/GenBank/DDBJ whole genome shotgun (WGS) entry which is preliminary data.</text>
</comment>
<sequence length="102" mass="11094">MSLSAYLGTRSLLCSENNGIWCVIIHDAGDKQPLLVAMNVGDKPVFDYSLKIPNKYGNFSSVEMLIATSGGLIQVVGKEMQIHLPGFTFILAKLLKPDCIHG</sequence>
<organism evidence="1 2">
    <name type="scientific">Chrysosporum bergii ANA360D</name>
    <dbReference type="NCBI Taxonomy" id="617107"/>
    <lineage>
        <taxon>Bacteria</taxon>
        <taxon>Bacillati</taxon>
        <taxon>Cyanobacteriota</taxon>
        <taxon>Cyanophyceae</taxon>
        <taxon>Nostocales</taxon>
        <taxon>Nodulariaceae</taxon>
        <taxon>Chrysosporum</taxon>
    </lineage>
</organism>
<gene>
    <name evidence="1" type="ORF">NWP17_16420</name>
</gene>
<protein>
    <submittedName>
        <fullName evidence="1">Uncharacterized protein</fullName>
    </submittedName>
</protein>
<name>A0AA43GUP3_9CYAN</name>
<evidence type="ECO:0000313" key="1">
    <source>
        <dbReference type="EMBL" id="MDH6061999.1"/>
    </source>
</evidence>
<reference evidence="1 2" key="1">
    <citation type="journal article" date="2023" name="J. Phycol.">
        <title>Chrysosporum ovalisporum is synonymous with the true-branching cyanobacterium Umezakia natans (Nostocales/Aphanizomenonaceae).</title>
        <authorList>
            <person name="McGregor G.B."/>
            <person name="Sendall B.C."/>
            <person name="Niiyama Y."/>
            <person name="Tuji A."/>
            <person name="Willis A."/>
        </authorList>
    </citation>
    <scope>NUCLEOTIDE SEQUENCE [LARGE SCALE GENOMIC DNA]</scope>
    <source>
        <strain evidence="1 2">ANA360D</strain>
    </source>
</reference>
<keyword evidence="2" id="KW-1185">Reference proteome</keyword>
<dbReference type="AlphaFoldDB" id="A0AA43GUP3"/>
<proteinExistence type="predicted"/>
<dbReference type="RefSeq" id="WP_280655945.1">
    <property type="nucleotide sequence ID" value="NZ_JANQDH010000115.1"/>
</dbReference>
<accession>A0AA43GUP3</accession>
<evidence type="ECO:0000313" key="2">
    <source>
        <dbReference type="Proteomes" id="UP001159387"/>
    </source>
</evidence>